<dbReference type="Pfam" id="PF03372">
    <property type="entry name" value="Exo_endo_phos"/>
    <property type="match status" value="1"/>
</dbReference>
<feature type="compositionally biased region" description="Basic and acidic residues" evidence="24">
    <location>
        <begin position="809"/>
        <end position="824"/>
    </location>
</feature>
<feature type="compositionally biased region" description="Basic and acidic residues" evidence="24">
    <location>
        <begin position="477"/>
        <end position="487"/>
    </location>
</feature>
<dbReference type="NCBIfam" id="TIGR02777">
    <property type="entry name" value="LigD_PE_dom"/>
    <property type="match status" value="1"/>
</dbReference>
<evidence type="ECO:0000256" key="22">
    <source>
        <dbReference type="ARBA" id="ARBA00029943"/>
    </source>
</evidence>
<dbReference type="Gene3D" id="2.40.50.140">
    <property type="entry name" value="Nucleic acid-binding proteins"/>
    <property type="match status" value="1"/>
</dbReference>
<dbReference type="InterPro" id="IPR036691">
    <property type="entry name" value="Endo/exonu/phosph_ase_sf"/>
</dbReference>
<keyword evidence="8" id="KW-0540">Nuclease</keyword>
<keyword evidence="5" id="KW-0436">Ligase</keyword>
<evidence type="ECO:0000256" key="1">
    <source>
        <dbReference type="ARBA" id="ARBA00001936"/>
    </source>
</evidence>
<sequence length="1141" mass="126682">MRVATWNINNVVKRIDLLCAWLARTRPDVVALQELKTPTASFPVEELRVLGYEALVVGQRTWNGVALLARGHEPLPVVTALPGDPSDREARYCEAAINGVLYACLYLPNGNPQPGPKFDYKLRWFERMRMRAQELWDSGQPVVLLGDWNVVPTDNDIYKPDTWRDDALLQPEPRKAFASILSQGWTDALESVHPGGKQFSFWDYRRKRWERNAGLRIDHILVGAALKVVDAGVDRDERGREGASDHAPVWAEVQQASPKRQTRRATSAAATTAPKRASPAEDPPPAEPLARYNAKRDFTKTAEPSGTTPRGRQTGKRKQLAFVIQKHWASRLHYDLRLELGGVMVSWAVPKGPSYDPALKQMAIHVEDHPISYNAFEGEIPKGEYGGGTVIVWDRGTWEPVGDPQEAMAKGKLIFKLHGEKLAGLWELVRISKPGEKKQEQWLFLKKRGDAWARPSTEYNVITALPDSVVAKPLGLVEEREPRERPRASRPSPAEAAQHIQRGADAALPAKLQPQLATLVSSVPPGDWVVEGKFDGYRMLARIEGGRARLFTRNRHDWTDKLQPIADALAELGLDSAWLDGEIVVLNEAGIPDFNLLQNAIDNTRTANVEMFLFDVPFLGGKDIREVALASRRAALQELLERNQSSILHFSQAFDVVPGDLLNAACRMGMEGVMVKKADAPYVSGRTETWLKLKCQNRQEFVVVGYTDRAGAPGEVGSLLLGFHEGGELRFAGSVGTGWGSAKGRELKQALSKLAVDAPTVDTEEAKPGRWSKRRAGEERWVQPKMVVEVTFSEWTPDGRIRHPVFRGVRTDKPPNHIIRERPKAAGGKASAPSSPPAKSTIKVTNPERVIDPSTGLRKVDLVHYYESVADWMLPHLKGRPVSLVRGPSGITGELFFQKHDDKLSIPHVRNLPAHLWPGHAELLEVADAKALIACAQMNVIEFHTWNSLAKNIDKPDRIVFDLDPGEGTPWEHVQEAAILVRAMLEQLGMQSWLKTSGGKGLHVVVPLSPRLDYDTVKNFSQAVVQHLARTIPSRFVAKSGPKNRVGKLFVDYLRNGHGATTAAAFSARSRPGLGVSMPLAWEQLAELKSGSQWTIATAREYLSFQQEDPWADYWRTRQTLTSAARILGASPGTRKSTARD</sequence>
<dbReference type="PANTHER" id="PTHR42705">
    <property type="entry name" value="BIFUNCTIONAL NON-HOMOLOGOUS END JOINING PROTEIN LIGD"/>
    <property type="match status" value="1"/>
</dbReference>
<evidence type="ECO:0000256" key="18">
    <source>
        <dbReference type="ARBA" id="ARBA00023172"/>
    </source>
</evidence>
<dbReference type="InterPro" id="IPR014146">
    <property type="entry name" value="LigD_ligase_dom"/>
</dbReference>
<dbReference type="InterPro" id="IPR037493">
    <property type="entry name" value="ExoIII-like"/>
</dbReference>
<dbReference type="Gene3D" id="3.30.470.30">
    <property type="entry name" value="DNA ligase/mRNA capping enzyme"/>
    <property type="match status" value="1"/>
</dbReference>
<dbReference type="Pfam" id="PF21686">
    <property type="entry name" value="LigD_Prim-Pol"/>
    <property type="match status" value="1"/>
</dbReference>
<keyword evidence="17" id="KW-0238">DNA-binding</keyword>
<keyword evidence="10" id="KW-0547">Nucleotide-binding</keyword>
<dbReference type="InterPro" id="IPR020847">
    <property type="entry name" value="AP_endonuclease_F1_BS"/>
</dbReference>
<evidence type="ECO:0000256" key="5">
    <source>
        <dbReference type="ARBA" id="ARBA00022598"/>
    </source>
</evidence>
<feature type="compositionally biased region" description="Low complexity" evidence="24">
    <location>
        <begin position="264"/>
        <end position="277"/>
    </location>
</feature>
<dbReference type="NCBIfam" id="TIGR02779">
    <property type="entry name" value="NHEJ_ligase_lig"/>
    <property type="match status" value="1"/>
</dbReference>
<evidence type="ECO:0000256" key="12">
    <source>
        <dbReference type="ARBA" id="ARBA00022801"/>
    </source>
</evidence>
<dbReference type="RefSeq" id="WP_189690865.1">
    <property type="nucleotide sequence ID" value="NZ_BMYK01000044.1"/>
</dbReference>
<dbReference type="NCBIfam" id="TIGR02778">
    <property type="entry name" value="ligD_pol"/>
    <property type="match status" value="1"/>
</dbReference>
<keyword evidence="19" id="KW-0234">DNA repair</keyword>
<evidence type="ECO:0000256" key="8">
    <source>
        <dbReference type="ARBA" id="ARBA00022722"/>
    </source>
</evidence>
<dbReference type="Gene3D" id="3.90.920.10">
    <property type="entry name" value="DNA primase, PRIM domain"/>
    <property type="match status" value="1"/>
</dbReference>
<feature type="region of interest" description="Disordered" evidence="24">
    <location>
        <begin position="476"/>
        <end position="502"/>
    </location>
</feature>
<keyword evidence="15" id="KW-0460">Magnesium</keyword>
<dbReference type="InterPro" id="IPR012310">
    <property type="entry name" value="DNA_ligase_ATP-dep_cent"/>
</dbReference>
<dbReference type="NCBIfam" id="TIGR02776">
    <property type="entry name" value="NHEJ_ligase_prk"/>
    <property type="match status" value="1"/>
</dbReference>
<dbReference type="NCBIfam" id="TIGR00195">
    <property type="entry name" value="exoDNase_III"/>
    <property type="match status" value="1"/>
</dbReference>
<dbReference type="CDD" id="cd09086">
    <property type="entry name" value="ExoIII-like_AP-endo"/>
    <property type="match status" value="1"/>
</dbReference>
<dbReference type="SUPFAM" id="SSF56091">
    <property type="entry name" value="DNA ligase/mRNA capping enzyme, catalytic domain"/>
    <property type="match status" value="1"/>
</dbReference>
<dbReference type="EMBL" id="BMYK01000044">
    <property type="protein sequence ID" value="GHD03470.1"/>
    <property type="molecule type" value="Genomic_DNA"/>
</dbReference>
<dbReference type="Pfam" id="PF13298">
    <property type="entry name" value="LigD_N"/>
    <property type="match status" value="1"/>
</dbReference>
<name>A0ABQ3GG02_9BURK</name>
<reference evidence="27" key="1">
    <citation type="journal article" date="2019" name="Int. J. Syst. Evol. Microbiol.">
        <title>The Global Catalogue of Microorganisms (GCM) 10K type strain sequencing project: providing services to taxonomists for standard genome sequencing and annotation.</title>
        <authorList>
            <consortium name="The Broad Institute Genomics Platform"/>
            <consortium name="The Broad Institute Genome Sequencing Center for Infectious Disease"/>
            <person name="Wu L."/>
            <person name="Ma J."/>
        </authorList>
    </citation>
    <scope>NUCLEOTIDE SEQUENCE [LARGE SCALE GENOMIC DNA]</scope>
    <source>
        <strain evidence="27">KCTC 23314</strain>
    </source>
</reference>
<dbReference type="Gene3D" id="3.30.1490.70">
    <property type="match status" value="1"/>
</dbReference>
<dbReference type="Pfam" id="PF01068">
    <property type="entry name" value="DNA_ligase_A_M"/>
    <property type="match status" value="1"/>
</dbReference>
<comment type="cofactor">
    <cofactor evidence="1">
        <name>Mn(2+)</name>
        <dbReference type="ChEBI" id="CHEBI:29035"/>
    </cofactor>
</comment>
<keyword evidence="11" id="KW-0227">DNA damage</keyword>
<evidence type="ECO:0000256" key="14">
    <source>
        <dbReference type="ARBA" id="ARBA00022840"/>
    </source>
</evidence>
<gene>
    <name evidence="26" type="ORF">GCM10007320_63580</name>
</gene>
<dbReference type="InterPro" id="IPR014144">
    <property type="entry name" value="LigD_PE_domain"/>
</dbReference>
<dbReference type="Proteomes" id="UP000626210">
    <property type="component" value="Unassembled WGS sequence"/>
</dbReference>
<dbReference type="InterPro" id="IPR012309">
    <property type="entry name" value="DNA_ligase_ATP-dep_C"/>
</dbReference>
<proteinExistence type="inferred from homology"/>
<feature type="compositionally biased region" description="Polar residues" evidence="24">
    <location>
        <begin position="302"/>
        <end position="311"/>
    </location>
</feature>
<evidence type="ECO:0000313" key="27">
    <source>
        <dbReference type="Proteomes" id="UP000626210"/>
    </source>
</evidence>
<dbReference type="InterPro" id="IPR014145">
    <property type="entry name" value="LigD_pol_dom"/>
</dbReference>
<evidence type="ECO:0000256" key="9">
    <source>
        <dbReference type="ARBA" id="ARBA00022723"/>
    </source>
</evidence>
<evidence type="ECO:0000259" key="25">
    <source>
        <dbReference type="PROSITE" id="PS50160"/>
    </source>
</evidence>
<keyword evidence="20" id="KW-0464">Manganese</keyword>
<keyword evidence="14" id="KW-0067">ATP-binding</keyword>
<organism evidence="26 27">
    <name type="scientific">Pseudorhodoferax aquiterrae</name>
    <dbReference type="NCBI Taxonomy" id="747304"/>
    <lineage>
        <taxon>Bacteria</taxon>
        <taxon>Pseudomonadati</taxon>
        <taxon>Pseudomonadota</taxon>
        <taxon>Betaproteobacteria</taxon>
        <taxon>Burkholderiales</taxon>
        <taxon>Comamonadaceae</taxon>
    </lineage>
</organism>
<dbReference type="PROSITE" id="PS50160">
    <property type="entry name" value="DNA_LIGASE_A3"/>
    <property type="match status" value="1"/>
</dbReference>
<evidence type="ECO:0000256" key="21">
    <source>
        <dbReference type="ARBA" id="ARBA00023268"/>
    </source>
</evidence>
<keyword evidence="18" id="KW-0233">DNA recombination</keyword>
<feature type="compositionally biased region" description="Low complexity" evidence="24">
    <location>
        <begin position="825"/>
        <end position="840"/>
    </location>
</feature>
<evidence type="ECO:0000256" key="7">
    <source>
        <dbReference type="ARBA" id="ARBA00022695"/>
    </source>
</evidence>
<dbReference type="EC" id="6.5.1.1" evidence="4"/>
<keyword evidence="13" id="KW-0269">Exonuclease</keyword>
<dbReference type="Gene3D" id="3.60.10.10">
    <property type="entry name" value="Endonuclease/exonuclease/phosphatase"/>
    <property type="match status" value="1"/>
</dbReference>
<evidence type="ECO:0000256" key="13">
    <source>
        <dbReference type="ARBA" id="ARBA00022839"/>
    </source>
</evidence>
<protein>
    <recommendedName>
        <fullName evidence="4">DNA ligase (ATP)</fullName>
        <ecNumber evidence="4">6.5.1.1</ecNumber>
    </recommendedName>
    <alternativeName>
        <fullName evidence="22">NHEJ DNA polymerase</fullName>
    </alternativeName>
</protein>
<evidence type="ECO:0000256" key="10">
    <source>
        <dbReference type="ARBA" id="ARBA00022741"/>
    </source>
</evidence>
<evidence type="ECO:0000256" key="6">
    <source>
        <dbReference type="ARBA" id="ARBA00022679"/>
    </source>
</evidence>
<feature type="domain" description="ATP-dependent DNA ligase family profile" evidence="25">
    <location>
        <begin position="602"/>
        <end position="725"/>
    </location>
</feature>
<dbReference type="InterPro" id="IPR005135">
    <property type="entry name" value="Endo/exonuclease/phosphatase"/>
</dbReference>
<keyword evidence="16" id="KW-0239">DNA-directed DNA polymerase</keyword>
<comment type="similarity">
    <text evidence="3">Belongs to the DNA repair enzymes AP/ExoA family.</text>
</comment>
<evidence type="ECO:0000256" key="23">
    <source>
        <dbReference type="ARBA" id="ARBA00034003"/>
    </source>
</evidence>
<dbReference type="PROSITE" id="PS51435">
    <property type="entry name" value="AP_NUCLEASE_F1_4"/>
    <property type="match status" value="1"/>
</dbReference>
<evidence type="ECO:0000256" key="19">
    <source>
        <dbReference type="ARBA" id="ARBA00023204"/>
    </source>
</evidence>
<evidence type="ECO:0000313" key="26">
    <source>
        <dbReference type="EMBL" id="GHD03470.1"/>
    </source>
</evidence>
<dbReference type="PROSITE" id="PS00726">
    <property type="entry name" value="AP_NUCLEASE_F1_1"/>
    <property type="match status" value="1"/>
</dbReference>
<dbReference type="SUPFAM" id="SSF50249">
    <property type="entry name" value="Nucleic acid-binding proteins"/>
    <property type="match status" value="1"/>
</dbReference>
<keyword evidence="6" id="KW-0808">Transferase</keyword>
<dbReference type="CDD" id="cd07971">
    <property type="entry name" value="OBF_DNA_ligase_LigD"/>
    <property type="match status" value="1"/>
</dbReference>
<evidence type="ECO:0000256" key="20">
    <source>
        <dbReference type="ARBA" id="ARBA00023211"/>
    </source>
</evidence>
<comment type="caution">
    <text evidence="26">The sequence shown here is derived from an EMBL/GenBank/DDBJ whole genome shotgun (WGS) entry which is preliminary data.</text>
</comment>
<evidence type="ECO:0000256" key="17">
    <source>
        <dbReference type="ARBA" id="ARBA00023125"/>
    </source>
</evidence>
<dbReference type="PANTHER" id="PTHR42705:SF2">
    <property type="entry name" value="BIFUNCTIONAL NON-HOMOLOGOUS END JOINING PROTEIN LIGD"/>
    <property type="match status" value="1"/>
</dbReference>
<dbReference type="CDD" id="cd07906">
    <property type="entry name" value="Adenylation_DNA_ligase_LigD_LigC"/>
    <property type="match status" value="1"/>
</dbReference>
<dbReference type="NCBIfam" id="NF004628">
    <property type="entry name" value="PRK05972.1"/>
    <property type="match status" value="1"/>
</dbReference>
<keyword evidence="21" id="KW-0511">Multifunctional enzyme</keyword>
<evidence type="ECO:0000256" key="3">
    <source>
        <dbReference type="ARBA" id="ARBA00007092"/>
    </source>
</evidence>
<evidence type="ECO:0000256" key="2">
    <source>
        <dbReference type="ARBA" id="ARBA00001946"/>
    </source>
</evidence>
<evidence type="ECO:0000256" key="24">
    <source>
        <dbReference type="SAM" id="MobiDB-lite"/>
    </source>
</evidence>
<dbReference type="InterPro" id="IPR012340">
    <property type="entry name" value="NA-bd_OB-fold"/>
</dbReference>
<keyword evidence="7" id="KW-0548">Nucleotidyltransferase</keyword>
<dbReference type="Pfam" id="PF04679">
    <property type="entry name" value="DNA_ligase_A_C"/>
    <property type="match status" value="1"/>
</dbReference>
<evidence type="ECO:0000256" key="16">
    <source>
        <dbReference type="ARBA" id="ARBA00022932"/>
    </source>
</evidence>
<dbReference type="CDD" id="cd04862">
    <property type="entry name" value="PaeLigD_Pol_like"/>
    <property type="match status" value="1"/>
</dbReference>
<dbReference type="SUPFAM" id="SSF56219">
    <property type="entry name" value="DNase I-like"/>
    <property type="match status" value="1"/>
</dbReference>
<accession>A0ABQ3GG02</accession>
<feature type="region of interest" description="Disordered" evidence="24">
    <location>
        <begin position="806"/>
        <end position="842"/>
    </location>
</feature>
<comment type="catalytic activity">
    <reaction evidence="23">
        <text>ATP + (deoxyribonucleotide)n-3'-hydroxyl + 5'-phospho-(deoxyribonucleotide)m = (deoxyribonucleotide)n+m + AMP + diphosphate.</text>
        <dbReference type="EC" id="6.5.1.1"/>
    </reaction>
</comment>
<dbReference type="InterPro" id="IPR033651">
    <property type="entry name" value="PaeLigD_Pol-like"/>
</dbReference>
<keyword evidence="27" id="KW-1185">Reference proteome</keyword>
<dbReference type="NCBIfam" id="TIGR00633">
    <property type="entry name" value="xth"/>
    <property type="match status" value="1"/>
</dbReference>
<dbReference type="InterPro" id="IPR052171">
    <property type="entry name" value="NHEJ_LigD"/>
</dbReference>
<comment type="cofactor">
    <cofactor evidence="2">
        <name>Mg(2+)</name>
        <dbReference type="ChEBI" id="CHEBI:18420"/>
    </cofactor>
</comment>
<dbReference type="InterPro" id="IPR004808">
    <property type="entry name" value="AP_endonuc_1"/>
</dbReference>
<evidence type="ECO:0000256" key="4">
    <source>
        <dbReference type="ARBA" id="ARBA00012727"/>
    </source>
</evidence>
<feature type="region of interest" description="Disordered" evidence="24">
    <location>
        <begin position="237"/>
        <end position="318"/>
    </location>
</feature>
<evidence type="ECO:0000256" key="15">
    <source>
        <dbReference type="ARBA" id="ARBA00022842"/>
    </source>
</evidence>
<keyword evidence="12" id="KW-0378">Hydrolase</keyword>
<evidence type="ECO:0000256" key="11">
    <source>
        <dbReference type="ARBA" id="ARBA00022763"/>
    </source>
</evidence>
<dbReference type="InterPro" id="IPR014143">
    <property type="entry name" value="NHEJ_ligase_prk"/>
</dbReference>
<keyword evidence="9" id="KW-0479">Metal-binding</keyword>